<organism evidence="1 2">
    <name type="scientific">Pseudomonas violetae</name>
    <dbReference type="NCBI Taxonomy" id="2915813"/>
    <lineage>
        <taxon>Bacteria</taxon>
        <taxon>Pseudomonadati</taxon>
        <taxon>Pseudomonadota</taxon>
        <taxon>Gammaproteobacteria</taxon>
        <taxon>Pseudomonadales</taxon>
        <taxon>Pseudomonadaceae</taxon>
        <taxon>Pseudomonas</taxon>
    </lineage>
</organism>
<reference evidence="1 2" key="1">
    <citation type="submission" date="2022-02" db="EMBL/GenBank/DDBJ databases">
        <title>Comparative genomics of the first Antarctic Pseudomonas spp. capable of biotransforming 2,4,6-Trinitrotoluene.</title>
        <authorList>
            <person name="Cabrera M.A."/>
            <person name="Marquez S.L."/>
            <person name="Perez-Donoso J.M."/>
        </authorList>
    </citation>
    <scope>NUCLEOTIDE SEQUENCE [LARGE SCALE GENOMIC DNA]</scope>
    <source>
        <strain evidence="1 2">TNT19</strain>
    </source>
</reference>
<comment type="caution">
    <text evidence="1">The sequence shown here is derived from an EMBL/GenBank/DDBJ whole genome shotgun (WGS) entry which is preliminary data.</text>
</comment>
<sequence length="147" mass="16353">MNKEFSIVTDTATIAIFDLQSIKHRISDAPDWWSIVEDEIQEVNNGNIAIFGLGEDGKFDIKISEDVRNEDGVLNLKFLSGYVFVGAGEDTTGGELEPDGSDVIQGELLEFEPGSYQVKYKKVDGLIQFSFSRSNINVNDLTVPIRF</sequence>
<dbReference type="RefSeq" id="WP_247296755.1">
    <property type="nucleotide sequence ID" value="NZ_JAKNRW010000082.1"/>
</dbReference>
<dbReference type="EMBL" id="JAKNRW010000082">
    <property type="protein sequence ID" value="MCK1794424.1"/>
    <property type="molecule type" value="Genomic_DNA"/>
</dbReference>
<accession>A0ABT0F9T7</accession>
<dbReference type="InterPro" id="IPR045665">
    <property type="entry name" value="DUF6386"/>
</dbReference>
<dbReference type="Proteomes" id="UP001299876">
    <property type="component" value="Unassembled WGS sequence"/>
</dbReference>
<gene>
    <name evidence="1" type="ORF">L9059_30470</name>
</gene>
<dbReference type="Pfam" id="PF19923">
    <property type="entry name" value="DUF6386"/>
    <property type="match status" value="1"/>
</dbReference>
<evidence type="ECO:0000313" key="2">
    <source>
        <dbReference type="Proteomes" id="UP001299876"/>
    </source>
</evidence>
<protein>
    <submittedName>
        <fullName evidence="1">DUF6386 family protein</fullName>
    </submittedName>
</protein>
<keyword evidence="2" id="KW-1185">Reference proteome</keyword>
<name>A0ABT0F9T7_9PSED</name>
<proteinExistence type="predicted"/>
<evidence type="ECO:0000313" key="1">
    <source>
        <dbReference type="EMBL" id="MCK1794424.1"/>
    </source>
</evidence>